<dbReference type="eggNOG" id="ENOG5032SCF">
    <property type="taxonomic scope" value="Bacteria"/>
</dbReference>
<dbReference type="STRING" id="41431.PCC8801_2659"/>
<sequence>MSQDVWQQPEIITWSQLLLDSYQRLLGKQLIARIGNAEEDAKILFFAPMVVVSHGKEANPIFNYGNQTALTLWEMTWQEFIETPSRNTVNPIELEELATREKLLQKAQEQGFMDNIKGIRISKTGKRFLIENVIVWNVIDSNNKTWGQAATYPNWTFL</sequence>
<dbReference type="Pfam" id="PF08670">
    <property type="entry name" value="MEKHLA"/>
    <property type="match status" value="1"/>
</dbReference>
<dbReference type="KEGG" id="cyp:PCC8801_2659"/>
<name>B7K505_RIPO1</name>
<evidence type="ECO:0000313" key="3">
    <source>
        <dbReference type="Proteomes" id="UP000008204"/>
    </source>
</evidence>
<dbReference type="RefSeq" id="WP_012595928.1">
    <property type="nucleotide sequence ID" value="NC_011726.1"/>
</dbReference>
<evidence type="ECO:0000313" key="2">
    <source>
        <dbReference type="EMBL" id="ACK66661.1"/>
    </source>
</evidence>
<dbReference type="AlphaFoldDB" id="B7K505"/>
<dbReference type="EMBL" id="CP001287">
    <property type="protein sequence ID" value="ACK66661.1"/>
    <property type="molecule type" value="Genomic_DNA"/>
</dbReference>
<feature type="domain" description="MEKHLA" evidence="1">
    <location>
        <begin position="13"/>
        <end position="157"/>
    </location>
</feature>
<organism evidence="2 3">
    <name type="scientific">Rippkaea orientalis (strain PCC 8801 / RF-1)</name>
    <name type="common">Cyanothece sp. (strain PCC 8801)</name>
    <dbReference type="NCBI Taxonomy" id="41431"/>
    <lineage>
        <taxon>Bacteria</taxon>
        <taxon>Bacillati</taxon>
        <taxon>Cyanobacteriota</taxon>
        <taxon>Cyanophyceae</taxon>
        <taxon>Oscillatoriophycideae</taxon>
        <taxon>Chroococcales</taxon>
        <taxon>Aphanothecaceae</taxon>
        <taxon>Rippkaea</taxon>
        <taxon>Rippkaea orientalis</taxon>
    </lineage>
</organism>
<dbReference type="Proteomes" id="UP000008204">
    <property type="component" value="Chromosome"/>
</dbReference>
<dbReference type="OrthoDB" id="9794448at2"/>
<evidence type="ECO:0000259" key="1">
    <source>
        <dbReference type="Pfam" id="PF08670"/>
    </source>
</evidence>
<proteinExistence type="predicted"/>
<reference evidence="3" key="1">
    <citation type="journal article" date="2011" name="MBio">
        <title>Novel metabolic attributes of the genus Cyanothece, comprising a group of unicellular nitrogen-fixing Cyanobacteria.</title>
        <authorList>
            <person name="Bandyopadhyay A."/>
            <person name="Elvitigala T."/>
            <person name="Welsh E."/>
            <person name="Stockel J."/>
            <person name="Liberton M."/>
            <person name="Min H."/>
            <person name="Sherman L.A."/>
            <person name="Pakrasi H.B."/>
        </authorList>
    </citation>
    <scope>NUCLEOTIDE SEQUENCE [LARGE SCALE GENOMIC DNA]</scope>
    <source>
        <strain evidence="3">PCC 8801</strain>
    </source>
</reference>
<dbReference type="HOGENOM" id="CLU_115296_1_0_3"/>
<keyword evidence="3" id="KW-1185">Reference proteome</keyword>
<dbReference type="InterPro" id="IPR013978">
    <property type="entry name" value="MEKHLA"/>
</dbReference>
<protein>
    <submittedName>
        <fullName evidence="2">MEKHLA domain protein</fullName>
    </submittedName>
</protein>
<gene>
    <name evidence="2" type="ordered locus">PCC8801_2659</name>
</gene>
<accession>B7K505</accession>